<keyword evidence="4" id="KW-1185">Reference proteome</keyword>
<dbReference type="eggNOG" id="COG2199">
    <property type="taxonomic scope" value="Bacteria"/>
</dbReference>
<evidence type="ECO:0000259" key="2">
    <source>
        <dbReference type="PROSITE" id="PS50887"/>
    </source>
</evidence>
<dbReference type="AlphaFoldDB" id="E8LZX8"/>
<dbReference type="Proteomes" id="UP000004371">
    <property type="component" value="Unassembled WGS sequence"/>
</dbReference>
<keyword evidence="1" id="KW-0812">Transmembrane</keyword>
<gene>
    <name evidence="3" type="ORF">VIBR0546_21375</name>
</gene>
<dbReference type="EMBL" id="AEVS01000109">
    <property type="protein sequence ID" value="EGA63725.1"/>
    <property type="molecule type" value="Genomic_DNA"/>
</dbReference>
<dbReference type="CDD" id="cd01949">
    <property type="entry name" value="GGDEF"/>
    <property type="match status" value="1"/>
</dbReference>
<dbReference type="PROSITE" id="PS50887">
    <property type="entry name" value="GGDEF"/>
    <property type="match status" value="1"/>
</dbReference>
<dbReference type="Pfam" id="PF00990">
    <property type="entry name" value="GGDEF"/>
    <property type="match status" value="1"/>
</dbReference>
<comment type="caution">
    <text evidence="3">The sequence shown here is derived from an EMBL/GenBank/DDBJ whole genome shotgun (WGS) entry which is preliminary data.</text>
</comment>
<accession>E8LZX8</accession>
<keyword evidence="1" id="KW-1133">Transmembrane helix</keyword>
<dbReference type="PANTHER" id="PTHR46663">
    <property type="entry name" value="DIGUANYLATE CYCLASE DGCT-RELATED"/>
    <property type="match status" value="1"/>
</dbReference>
<dbReference type="SUPFAM" id="SSF55073">
    <property type="entry name" value="Nucleotide cyclase"/>
    <property type="match status" value="1"/>
</dbReference>
<evidence type="ECO:0000313" key="3">
    <source>
        <dbReference type="EMBL" id="EGA63725.1"/>
    </source>
</evidence>
<organism evidence="3 4">
    <name type="scientific">Vibrio brasiliensis LMG 20546</name>
    <dbReference type="NCBI Taxonomy" id="945543"/>
    <lineage>
        <taxon>Bacteria</taxon>
        <taxon>Pseudomonadati</taxon>
        <taxon>Pseudomonadota</taxon>
        <taxon>Gammaproteobacteria</taxon>
        <taxon>Vibrionales</taxon>
        <taxon>Vibrionaceae</taxon>
        <taxon>Vibrio</taxon>
        <taxon>Vibrio oreintalis group</taxon>
    </lineage>
</organism>
<evidence type="ECO:0000313" key="4">
    <source>
        <dbReference type="Proteomes" id="UP000004371"/>
    </source>
</evidence>
<reference evidence="3 4" key="1">
    <citation type="journal article" date="2012" name="Int. J. Syst. Evol. Microbiol.">
        <title>Vibrio caribbeanicus sp. nov., isolated from the marine sponge Scleritoderma cyanea.</title>
        <authorList>
            <person name="Hoffmann M."/>
            <person name="Monday S.R."/>
            <person name="Allard M.W."/>
            <person name="Strain E.A."/>
            <person name="Whittaker P."/>
            <person name="Naum M."/>
            <person name="McCarthy P.J."/>
            <person name="Lopez J.V."/>
            <person name="Fischer M."/>
            <person name="Brown E.W."/>
        </authorList>
    </citation>
    <scope>NUCLEOTIDE SEQUENCE [LARGE SCALE GENOMIC DNA]</scope>
    <source>
        <strain evidence="3 4">LMG 20546</strain>
    </source>
</reference>
<dbReference type="STRING" id="945543.VIBR0546_21375"/>
<dbReference type="Gene3D" id="3.30.70.270">
    <property type="match status" value="1"/>
</dbReference>
<feature type="transmembrane region" description="Helical" evidence="1">
    <location>
        <begin position="169"/>
        <end position="192"/>
    </location>
</feature>
<dbReference type="InterPro" id="IPR000160">
    <property type="entry name" value="GGDEF_dom"/>
</dbReference>
<evidence type="ECO:0000256" key="1">
    <source>
        <dbReference type="SAM" id="Phobius"/>
    </source>
</evidence>
<feature type="domain" description="GGDEF" evidence="2">
    <location>
        <begin position="278"/>
        <end position="412"/>
    </location>
</feature>
<proteinExistence type="predicted"/>
<dbReference type="InterPro" id="IPR029787">
    <property type="entry name" value="Nucleotide_cyclase"/>
</dbReference>
<dbReference type="InterPro" id="IPR043128">
    <property type="entry name" value="Rev_trsase/Diguanyl_cyclase"/>
</dbReference>
<dbReference type="NCBIfam" id="TIGR00254">
    <property type="entry name" value="GGDEF"/>
    <property type="match status" value="1"/>
</dbReference>
<dbReference type="SMART" id="SM00267">
    <property type="entry name" value="GGDEF"/>
    <property type="match status" value="1"/>
</dbReference>
<keyword evidence="1" id="KW-0472">Membrane</keyword>
<sequence length="424" mass="47316">MIGVLVMLPVINLVVFTLAEQKAGDNFRLMNNTNSALVQVDRLTREVVGLIDLIALRTHEGLDSDDIDKITLTINTITHIRSELLLLTPDALSVTFDNQEHYDLIAHAASKLQNLIDFSSKLSAIKPPYDVSKLEQSLKIMLADLKQLESLEHEVLDIRISNYQGARSAIMLTLISTTVVILASGAVLCCLIHCKLFRPIDGLLNFTKRHSNETRRDAASDELTSLAQNIETLYCSSKKKEDFYKEQAVSDSLTGLRNRHTLLDEVTQALEEAVEKCLNVAVLYIDLNKLKQINDSLGHRYGDLAIQEVAVRLCMNIRQSDTIFRVGGDEFVILLKNIDQPEDVASLFTSIQHAFDPPALVDEKLIPLSISMGVSFGPCDSLNPQELITFADAAMYYAKNNNLKQCYRFSHMLLTGPDRKAINA</sequence>
<dbReference type="PANTHER" id="PTHR46663:SF3">
    <property type="entry name" value="SLL0267 PROTEIN"/>
    <property type="match status" value="1"/>
</dbReference>
<name>E8LZX8_9VIBR</name>
<protein>
    <recommendedName>
        <fullName evidence="2">GGDEF domain-containing protein</fullName>
    </recommendedName>
</protein>
<dbReference type="InterPro" id="IPR052163">
    <property type="entry name" value="DGC-Regulatory_Protein"/>
</dbReference>